<organism evidence="1 2">
    <name type="scientific">Zingiber officinale</name>
    <name type="common">Ginger</name>
    <name type="synonym">Amomum zingiber</name>
    <dbReference type="NCBI Taxonomy" id="94328"/>
    <lineage>
        <taxon>Eukaryota</taxon>
        <taxon>Viridiplantae</taxon>
        <taxon>Streptophyta</taxon>
        <taxon>Embryophyta</taxon>
        <taxon>Tracheophyta</taxon>
        <taxon>Spermatophyta</taxon>
        <taxon>Magnoliopsida</taxon>
        <taxon>Liliopsida</taxon>
        <taxon>Zingiberales</taxon>
        <taxon>Zingiberaceae</taxon>
        <taxon>Zingiber</taxon>
    </lineage>
</organism>
<proteinExistence type="predicted"/>
<sequence length="71" mass="8002">MVVELAFRCLQSDDDRRPVVREVLEGLVVIENTTCDSCNKAEYAANWLRDDSSLTHNVAMSSLDTVNTRDI</sequence>
<gene>
    <name evidence="1" type="ORF">ZIOFF_015278</name>
</gene>
<accession>A0A8J5I1B2</accession>
<reference evidence="1 2" key="1">
    <citation type="submission" date="2020-08" db="EMBL/GenBank/DDBJ databases">
        <title>Plant Genome Project.</title>
        <authorList>
            <person name="Zhang R.-G."/>
        </authorList>
    </citation>
    <scope>NUCLEOTIDE SEQUENCE [LARGE SCALE GENOMIC DNA]</scope>
    <source>
        <tissue evidence="1">Rhizome</tissue>
    </source>
</reference>
<evidence type="ECO:0000313" key="1">
    <source>
        <dbReference type="EMBL" id="KAG6525322.1"/>
    </source>
</evidence>
<dbReference type="EMBL" id="JACMSC010000004">
    <property type="protein sequence ID" value="KAG6525322.1"/>
    <property type="molecule type" value="Genomic_DNA"/>
</dbReference>
<dbReference type="AlphaFoldDB" id="A0A8J5I1B2"/>
<name>A0A8J5I1B2_ZINOF</name>
<keyword evidence="2" id="KW-1185">Reference proteome</keyword>
<dbReference type="Proteomes" id="UP000734854">
    <property type="component" value="Unassembled WGS sequence"/>
</dbReference>
<comment type="caution">
    <text evidence="1">The sequence shown here is derived from an EMBL/GenBank/DDBJ whole genome shotgun (WGS) entry which is preliminary data.</text>
</comment>
<evidence type="ECO:0000313" key="2">
    <source>
        <dbReference type="Proteomes" id="UP000734854"/>
    </source>
</evidence>
<protein>
    <submittedName>
        <fullName evidence="1">Uncharacterized protein</fullName>
    </submittedName>
</protein>